<dbReference type="PROSITE" id="PS50968">
    <property type="entry name" value="BIOTINYL_LIPOYL"/>
    <property type="match status" value="1"/>
</dbReference>
<keyword evidence="1" id="KW-0092">Biotin</keyword>
<dbReference type="InterPro" id="IPR001882">
    <property type="entry name" value="Biotin_BS"/>
</dbReference>
<dbReference type="CDD" id="cd06850">
    <property type="entry name" value="biotinyl_domain"/>
    <property type="match status" value="1"/>
</dbReference>
<dbReference type="Gene3D" id="2.40.50.100">
    <property type="match status" value="1"/>
</dbReference>
<protein>
    <submittedName>
        <fullName evidence="4">Acetyl-CoA carboxylase biotin carboxyl carrier protein subunit</fullName>
    </submittedName>
</protein>
<evidence type="ECO:0000259" key="3">
    <source>
        <dbReference type="PROSITE" id="PS50968"/>
    </source>
</evidence>
<dbReference type="Pfam" id="PF00364">
    <property type="entry name" value="Biotin_lipoyl"/>
    <property type="match status" value="1"/>
</dbReference>
<dbReference type="AlphaFoldDB" id="A0A1E5GDU9"/>
<feature type="compositionally biased region" description="Low complexity" evidence="2">
    <location>
        <begin position="39"/>
        <end position="54"/>
    </location>
</feature>
<dbReference type="FunFam" id="2.40.50.100:FF:000003">
    <property type="entry name" value="Acetyl-CoA carboxylase biotin carboxyl carrier protein"/>
    <property type="match status" value="1"/>
</dbReference>
<proteinExistence type="predicted"/>
<comment type="caution">
    <text evidence="4">The sequence shown here is derived from an EMBL/GenBank/DDBJ whole genome shotgun (WGS) entry which is preliminary data.</text>
</comment>
<dbReference type="STRING" id="903984.BCR21_11425"/>
<evidence type="ECO:0000313" key="4">
    <source>
        <dbReference type="EMBL" id="OEG10888.1"/>
    </source>
</evidence>
<dbReference type="NCBIfam" id="NF005117">
    <property type="entry name" value="PRK06549.1"/>
    <property type="match status" value="1"/>
</dbReference>
<reference evidence="5" key="1">
    <citation type="submission" date="2016-09" db="EMBL/GenBank/DDBJ databases">
        <authorList>
            <person name="Gulvik C.A."/>
        </authorList>
    </citation>
    <scope>NUCLEOTIDE SEQUENCE [LARGE SCALE GENOMIC DNA]</scope>
    <source>
        <strain evidence="5">DSM 23328</strain>
    </source>
</reference>
<name>A0A1E5GDU9_9ENTE</name>
<organism evidence="4 5">
    <name type="scientific">Enterococcus ureasiticus</name>
    <dbReference type="NCBI Taxonomy" id="903984"/>
    <lineage>
        <taxon>Bacteria</taxon>
        <taxon>Bacillati</taxon>
        <taxon>Bacillota</taxon>
        <taxon>Bacilli</taxon>
        <taxon>Lactobacillales</taxon>
        <taxon>Enterococcaceae</taxon>
        <taxon>Enterococcus</taxon>
    </lineage>
</organism>
<dbReference type="PROSITE" id="PS00188">
    <property type="entry name" value="BIOTIN"/>
    <property type="match status" value="1"/>
</dbReference>
<dbReference type="OrthoDB" id="9812676at2"/>
<dbReference type="Proteomes" id="UP000094068">
    <property type="component" value="Unassembled WGS sequence"/>
</dbReference>
<dbReference type="PANTHER" id="PTHR45266:SF3">
    <property type="entry name" value="OXALOACETATE DECARBOXYLASE ALPHA CHAIN"/>
    <property type="match status" value="1"/>
</dbReference>
<evidence type="ECO:0000256" key="2">
    <source>
        <dbReference type="SAM" id="MobiDB-lite"/>
    </source>
</evidence>
<dbReference type="EMBL" id="MIJZ01000014">
    <property type="protein sequence ID" value="OEG10888.1"/>
    <property type="molecule type" value="Genomic_DNA"/>
</dbReference>
<dbReference type="RefSeq" id="WP_069646641.1">
    <property type="nucleotide sequence ID" value="NZ_MIJZ01000014.1"/>
</dbReference>
<keyword evidence="5" id="KW-1185">Reference proteome</keyword>
<sequence length="128" mass="13356">MLRKFKISIDGKEYLVEMEEIGGVPQAPITTQTAVAAQAAPTPAPVEEVPSVASTPAGNDAMLSPMPGTILKLLVNIGDTVQENQPLIILEAMKMENEIVAGKAGTVTGIHVQQGDMVNPGEPLITIG</sequence>
<accession>A0A1E5GDU9</accession>
<dbReference type="InterPro" id="IPR050709">
    <property type="entry name" value="Biotin_Carboxyl_Carrier/Decarb"/>
</dbReference>
<dbReference type="InterPro" id="IPR011053">
    <property type="entry name" value="Single_hybrid_motif"/>
</dbReference>
<evidence type="ECO:0000313" key="5">
    <source>
        <dbReference type="Proteomes" id="UP000094068"/>
    </source>
</evidence>
<dbReference type="PANTHER" id="PTHR45266">
    <property type="entry name" value="OXALOACETATE DECARBOXYLASE ALPHA CHAIN"/>
    <property type="match status" value="1"/>
</dbReference>
<evidence type="ECO:0000256" key="1">
    <source>
        <dbReference type="ARBA" id="ARBA00023267"/>
    </source>
</evidence>
<gene>
    <name evidence="4" type="ORF">BCR21_11425</name>
</gene>
<dbReference type="SUPFAM" id="SSF51230">
    <property type="entry name" value="Single hybrid motif"/>
    <property type="match status" value="1"/>
</dbReference>
<feature type="region of interest" description="Disordered" evidence="2">
    <location>
        <begin position="39"/>
        <end position="60"/>
    </location>
</feature>
<dbReference type="InterPro" id="IPR000089">
    <property type="entry name" value="Biotin_lipoyl"/>
</dbReference>
<feature type="domain" description="Lipoyl-binding" evidence="3">
    <location>
        <begin position="50"/>
        <end position="128"/>
    </location>
</feature>